<dbReference type="AlphaFoldDB" id="A0A1Y1IL92"/>
<keyword evidence="2 4" id="KW-0396">Initiation factor</keyword>
<dbReference type="SUPFAM" id="SSF48371">
    <property type="entry name" value="ARM repeat"/>
    <property type="match status" value="1"/>
</dbReference>
<keyword evidence="1 4" id="KW-0963">Cytoplasm</keyword>
<accession>A0A1Y1IL92</accession>
<organism evidence="6 7">
    <name type="scientific">Klebsormidium nitens</name>
    <name type="common">Green alga</name>
    <name type="synonym">Ulothrix nitens</name>
    <dbReference type="NCBI Taxonomy" id="105231"/>
    <lineage>
        <taxon>Eukaryota</taxon>
        <taxon>Viridiplantae</taxon>
        <taxon>Streptophyta</taxon>
        <taxon>Klebsormidiophyceae</taxon>
        <taxon>Klebsormidiales</taxon>
        <taxon>Klebsormidiaceae</taxon>
        <taxon>Klebsormidium</taxon>
    </lineage>
</organism>
<evidence type="ECO:0000313" key="6">
    <source>
        <dbReference type="EMBL" id="GAQ88878.1"/>
    </source>
</evidence>
<gene>
    <name evidence="6" type="ORF">KFL_004660100</name>
</gene>
<dbReference type="PROSITE" id="PS50250">
    <property type="entry name" value="PCI"/>
    <property type="match status" value="1"/>
</dbReference>
<dbReference type="GO" id="GO:0043022">
    <property type="term" value="F:ribosome binding"/>
    <property type="evidence" value="ECO:0007669"/>
    <property type="project" value="InterPro"/>
</dbReference>
<evidence type="ECO:0000256" key="2">
    <source>
        <dbReference type="ARBA" id="ARBA00022540"/>
    </source>
</evidence>
<evidence type="ECO:0000256" key="4">
    <source>
        <dbReference type="HAMAP-Rule" id="MF_03010"/>
    </source>
</evidence>
<evidence type="ECO:0000259" key="5">
    <source>
        <dbReference type="PROSITE" id="PS50250"/>
    </source>
</evidence>
<keyword evidence="3 4" id="KW-0648">Protein biosynthesis</keyword>
<name>A0A1Y1IL92_KLENI</name>
<dbReference type="InterPro" id="IPR016024">
    <property type="entry name" value="ARM-type_fold"/>
</dbReference>
<dbReference type="InterPro" id="IPR036388">
    <property type="entry name" value="WH-like_DNA-bd_sf"/>
</dbReference>
<proteinExistence type="inferred from homology"/>
<dbReference type="GO" id="GO:0003743">
    <property type="term" value="F:translation initiation factor activity"/>
    <property type="evidence" value="ECO:0007669"/>
    <property type="project" value="UniProtKB-UniRule"/>
</dbReference>
<dbReference type="GO" id="GO:0003723">
    <property type="term" value="F:RNA binding"/>
    <property type="evidence" value="ECO:0007669"/>
    <property type="project" value="UniProtKB-UniRule"/>
</dbReference>
<dbReference type="EMBL" id="DF237415">
    <property type="protein sequence ID" value="GAQ88878.1"/>
    <property type="molecule type" value="Genomic_DNA"/>
</dbReference>
<dbReference type="InterPro" id="IPR000717">
    <property type="entry name" value="PCI_dom"/>
</dbReference>
<keyword evidence="7" id="KW-1185">Reference proteome</keyword>
<dbReference type="OrthoDB" id="337745at2759"/>
<dbReference type="GO" id="GO:0016282">
    <property type="term" value="C:eukaryotic 43S preinitiation complex"/>
    <property type="evidence" value="ECO:0007669"/>
    <property type="project" value="UniProtKB-UniRule"/>
</dbReference>
<dbReference type="HAMAP" id="MF_03010">
    <property type="entry name" value="eIF3k"/>
    <property type="match status" value="1"/>
</dbReference>
<dbReference type="Proteomes" id="UP000054558">
    <property type="component" value="Unassembled WGS sequence"/>
</dbReference>
<protein>
    <recommendedName>
        <fullName evidence="4">Eukaryotic translation initiation factor 3 subunit K</fullName>
        <shortName evidence="4">eIF3k</shortName>
    </recommendedName>
    <alternativeName>
        <fullName evidence="4">eIF-3 p25</fullName>
    </alternativeName>
</protein>
<comment type="subunit">
    <text evidence="4">Component of the eukaryotic translation initiation factor 3 (eIF-3) complex.</text>
</comment>
<sequence>MASSTDHWGKRKQEAAERQSLKGRVHQILSHAQYNPDVLPDLEDYVQEQIVSETYDLNANLCLLRLYQFNPASVNIHAVARILVKGLMALPALDFQLYMSLIPERLHVEEPFATLLNLDALLETARFKEFWTEAARNRDILEVIPGFEAAMQRYAVHVLAMTYLRVPLPVLAEAINMNGPLLDKYIGQQERKGWEQLTTPEGKTVVKFPSSEYNTPSLRKITSDNLPLEQISKLLPVVESTSL</sequence>
<reference evidence="6 7" key="1">
    <citation type="journal article" date="2014" name="Nat. Commun.">
        <title>Klebsormidium flaccidum genome reveals primary factors for plant terrestrial adaptation.</title>
        <authorList>
            <person name="Hori K."/>
            <person name="Maruyama F."/>
            <person name="Fujisawa T."/>
            <person name="Togashi T."/>
            <person name="Yamamoto N."/>
            <person name="Seo M."/>
            <person name="Sato S."/>
            <person name="Yamada T."/>
            <person name="Mori H."/>
            <person name="Tajima N."/>
            <person name="Moriyama T."/>
            <person name="Ikeuchi M."/>
            <person name="Watanabe M."/>
            <person name="Wada H."/>
            <person name="Kobayashi K."/>
            <person name="Saito M."/>
            <person name="Masuda T."/>
            <person name="Sasaki-Sekimoto Y."/>
            <person name="Mashiguchi K."/>
            <person name="Awai K."/>
            <person name="Shimojima M."/>
            <person name="Masuda S."/>
            <person name="Iwai M."/>
            <person name="Nobusawa T."/>
            <person name="Narise T."/>
            <person name="Kondo S."/>
            <person name="Saito H."/>
            <person name="Sato R."/>
            <person name="Murakawa M."/>
            <person name="Ihara Y."/>
            <person name="Oshima-Yamada Y."/>
            <person name="Ohtaka K."/>
            <person name="Satoh M."/>
            <person name="Sonobe K."/>
            <person name="Ishii M."/>
            <person name="Ohtani R."/>
            <person name="Kanamori-Sato M."/>
            <person name="Honoki R."/>
            <person name="Miyazaki D."/>
            <person name="Mochizuki H."/>
            <person name="Umetsu J."/>
            <person name="Higashi K."/>
            <person name="Shibata D."/>
            <person name="Kamiya Y."/>
            <person name="Sato N."/>
            <person name="Nakamura Y."/>
            <person name="Tabata S."/>
            <person name="Ida S."/>
            <person name="Kurokawa K."/>
            <person name="Ohta H."/>
        </authorList>
    </citation>
    <scope>NUCLEOTIDE SEQUENCE [LARGE SCALE GENOMIC DNA]</scope>
    <source>
        <strain evidence="6 7">NIES-2285</strain>
    </source>
</reference>
<dbReference type="GO" id="GO:0005852">
    <property type="term" value="C:eukaryotic translation initiation factor 3 complex"/>
    <property type="evidence" value="ECO:0000318"/>
    <property type="project" value="GO_Central"/>
</dbReference>
<dbReference type="PANTHER" id="PTHR13022">
    <property type="entry name" value="EUKARYOTIC TRANSLATION INITIATION FACTOR 3 SUBUNIT 11"/>
    <property type="match status" value="1"/>
</dbReference>
<evidence type="ECO:0000313" key="7">
    <source>
        <dbReference type="Proteomes" id="UP000054558"/>
    </source>
</evidence>
<dbReference type="GO" id="GO:0001732">
    <property type="term" value="P:formation of cytoplasmic translation initiation complex"/>
    <property type="evidence" value="ECO:0007669"/>
    <property type="project" value="UniProtKB-UniRule"/>
</dbReference>
<comment type="function">
    <text evidence="4">Component of the eukaryotic translation initiation factor 3 (eIF-3) complex, which is involved in protein synthesis of a specialized repertoire of mRNAs and, together with other initiation factors, stimulates binding of mRNA and methionyl-tRNAi to the 40S ribosome. The eIF-3 complex specifically targets and initiates translation of a subset of mRNAs involved in cell proliferation.</text>
</comment>
<dbReference type="Pfam" id="PF10075">
    <property type="entry name" value="CSN8_PSD8_EIF3K"/>
    <property type="match status" value="1"/>
</dbReference>
<dbReference type="OMA" id="GDDLCAD"/>
<dbReference type="Gene3D" id="1.10.10.10">
    <property type="entry name" value="Winged helix-like DNA-binding domain superfamily/Winged helix DNA-binding domain"/>
    <property type="match status" value="1"/>
</dbReference>
<evidence type="ECO:0000256" key="3">
    <source>
        <dbReference type="ARBA" id="ARBA00022917"/>
    </source>
</evidence>
<dbReference type="Gene3D" id="1.25.40.250">
    <property type="entry name" value="ARM repeat, domain 1"/>
    <property type="match status" value="1"/>
</dbReference>
<dbReference type="STRING" id="105231.A0A1Y1IL92"/>
<feature type="domain" description="PCI" evidence="5">
    <location>
        <begin position="55"/>
        <end position="213"/>
    </location>
</feature>
<dbReference type="PANTHER" id="PTHR13022:SF0">
    <property type="entry name" value="EUKARYOTIC TRANSLATION INITIATION FACTOR 3 SUBUNIT K"/>
    <property type="match status" value="1"/>
</dbReference>
<dbReference type="InterPro" id="IPR033464">
    <property type="entry name" value="CSN8_PSD8_EIF3K"/>
</dbReference>
<dbReference type="InterPro" id="IPR009374">
    <property type="entry name" value="eIF3k"/>
</dbReference>
<evidence type="ECO:0000256" key="1">
    <source>
        <dbReference type="ARBA" id="ARBA00022490"/>
    </source>
</evidence>
<dbReference type="GO" id="GO:0033290">
    <property type="term" value="C:eukaryotic 48S preinitiation complex"/>
    <property type="evidence" value="ECO:0007669"/>
    <property type="project" value="UniProtKB-UniRule"/>
</dbReference>
<dbReference type="InterPro" id="IPR016020">
    <property type="entry name" value="Transl_init_fac_sub12_N_euk"/>
</dbReference>
<comment type="similarity">
    <text evidence="4">Belongs to the eIF-3 subunit K family.</text>
</comment>
<dbReference type="GO" id="GO:0006446">
    <property type="term" value="P:regulation of translational initiation"/>
    <property type="evidence" value="ECO:0007669"/>
    <property type="project" value="InterPro"/>
</dbReference>
<comment type="subcellular location">
    <subcellularLocation>
        <location evidence="4">Cytoplasm</location>
    </subcellularLocation>
</comment>
<dbReference type="SUPFAM" id="SSF46785">
    <property type="entry name" value="Winged helix' DNA-binding domain"/>
    <property type="match status" value="1"/>
</dbReference>
<dbReference type="InterPro" id="IPR036390">
    <property type="entry name" value="WH_DNA-bd_sf"/>
</dbReference>